<feature type="DNA-binding region" description="H-T-H motif" evidence="2">
    <location>
        <begin position="31"/>
        <end position="50"/>
    </location>
</feature>
<dbReference type="PROSITE" id="PS50977">
    <property type="entry name" value="HTH_TETR_2"/>
    <property type="match status" value="1"/>
</dbReference>
<evidence type="ECO:0000256" key="2">
    <source>
        <dbReference type="PROSITE-ProRule" id="PRU00335"/>
    </source>
</evidence>
<feature type="domain" description="HTH tetR-type" evidence="3">
    <location>
        <begin position="8"/>
        <end position="68"/>
    </location>
</feature>
<accession>A0A2I1YF42</accession>
<dbReference type="Gene3D" id="1.10.357.10">
    <property type="entry name" value="Tetracycline Repressor, domain 2"/>
    <property type="match status" value="1"/>
</dbReference>
<dbReference type="InterPro" id="IPR001647">
    <property type="entry name" value="HTH_TetR"/>
</dbReference>
<dbReference type="InterPro" id="IPR050624">
    <property type="entry name" value="HTH-type_Tx_Regulator"/>
</dbReference>
<comment type="caution">
    <text evidence="4">The sequence shown here is derived from an EMBL/GenBank/DDBJ whole genome shotgun (WGS) entry which is preliminary data.</text>
</comment>
<dbReference type="Pfam" id="PF00440">
    <property type="entry name" value="TetR_N"/>
    <property type="match status" value="1"/>
</dbReference>
<dbReference type="GO" id="GO:0003677">
    <property type="term" value="F:DNA binding"/>
    <property type="evidence" value="ECO:0007669"/>
    <property type="project" value="UniProtKB-UniRule"/>
</dbReference>
<protein>
    <submittedName>
        <fullName evidence="4">TetR/AcrR family transcriptional regulator</fullName>
    </submittedName>
</protein>
<reference evidence="4 5" key="1">
    <citation type="submission" date="2017-12" db="EMBL/GenBank/DDBJ databases">
        <title>Phylogenetic diversity of female urinary microbiome.</title>
        <authorList>
            <person name="Thomas-White K."/>
            <person name="Wolfe A.J."/>
        </authorList>
    </citation>
    <scope>NUCLEOTIDE SEQUENCE [LARGE SCALE GENOMIC DNA]</scope>
    <source>
        <strain evidence="4 5">UMB0733</strain>
    </source>
</reference>
<name>A0A2I1YF42_STRMC</name>
<evidence type="ECO:0000259" key="3">
    <source>
        <dbReference type="PROSITE" id="PS50977"/>
    </source>
</evidence>
<dbReference type="Proteomes" id="UP000235073">
    <property type="component" value="Unassembled WGS sequence"/>
</dbReference>
<keyword evidence="1 2" id="KW-0238">DNA-binding</keyword>
<proteinExistence type="predicted"/>
<dbReference type="InterPro" id="IPR023772">
    <property type="entry name" value="DNA-bd_HTH_TetR-type_CS"/>
</dbReference>
<evidence type="ECO:0000256" key="1">
    <source>
        <dbReference type="ARBA" id="ARBA00023125"/>
    </source>
</evidence>
<sequence length="211" mass="24121">MARNKYPEETVKLILDVSTKMFCEKGYDNTSLQDIINETKLSKGAIYHHFDSKEDILKAIFQRIGNENAVIFAKIRDNDSLNGLEKLREIFKTAVFNSNQSVLLTVSPQLLNNPRFLAMQIEQMYEIVVPEFVEPVLEQGIKDKSLEIENSHEIAEVIMVLSNVWLNPLVEMTDKEGMEKRCNTFNALLNGIGIDTLLDEETISAFIQFCK</sequence>
<dbReference type="EMBL" id="PKIB01000007">
    <property type="protein sequence ID" value="PLA53510.1"/>
    <property type="molecule type" value="Genomic_DNA"/>
</dbReference>
<dbReference type="AlphaFoldDB" id="A0A2I1YF42"/>
<organism evidence="4 5">
    <name type="scientific">Streptococcus macedonicus</name>
    <name type="common">Streptococcus gallolyticus macedonicus</name>
    <dbReference type="NCBI Taxonomy" id="59310"/>
    <lineage>
        <taxon>Bacteria</taxon>
        <taxon>Bacillati</taxon>
        <taxon>Bacillota</taxon>
        <taxon>Bacilli</taxon>
        <taxon>Lactobacillales</taxon>
        <taxon>Streptococcaceae</taxon>
        <taxon>Streptococcus</taxon>
    </lineage>
</organism>
<evidence type="ECO:0000313" key="5">
    <source>
        <dbReference type="Proteomes" id="UP000235073"/>
    </source>
</evidence>
<dbReference type="PANTHER" id="PTHR43479:SF11">
    <property type="entry name" value="ACREF_ENVCD OPERON REPRESSOR-RELATED"/>
    <property type="match status" value="1"/>
</dbReference>
<gene>
    <name evidence="4" type="ORF">CYK21_08125</name>
</gene>
<dbReference type="PANTHER" id="PTHR43479">
    <property type="entry name" value="ACREF/ENVCD OPERON REPRESSOR-RELATED"/>
    <property type="match status" value="1"/>
</dbReference>
<dbReference type="InterPro" id="IPR009057">
    <property type="entry name" value="Homeodomain-like_sf"/>
</dbReference>
<dbReference type="SUPFAM" id="SSF46689">
    <property type="entry name" value="Homeodomain-like"/>
    <property type="match status" value="1"/>
</dbReference>
<dbReference type="RefSeq" id="WP_022278536.1">
    <property type="nucleotide sequence ID" value="NZ_PKIB01000007.1"/>
</dbReference>
<evidence type="ECO:0000313" key="4">
    <source>
        <dbReference type="EMBL" id="PLA53510.1"/>
    </source>
</evidence>
<dbReference type="PRINTS" id="PR00455">
    <property type="entry name" value="HTHTETR"/>
</dbReference>
<dbReference type="PROSITE" id="PS01081">
    <property type="entry name" value="HTH_TETR_1"/>
    <property type="match status" value="1"/>
</dbReference>